<evidence type="ECO:0000313" key="1">
    <source>
        <dbReference type="EMBL" id="JAD44608.1"/>
    </source>
</evidence>
<dbReference type="AlphaFoldDB" id="A0A0A9A3Y4"/>
<sequence>MDVFQEPTELPPTRDVDRTIPLQQDAKPINIRPYRLSHKQKNAMEDLIVELLQNNVIRPSVSPYCSPAILVRKRMKHGDYALITGN</sequence>
<dbReference type="InterPro" id="IPR053134">
    <property type="entry name" value="RNA-dir_DNA_polymerase"/>
</dbReference>
<dbReference type="InterPro" id="IPR043502">
    <property type="entry name" value="DNA/RNA_pol_sf"/>
</dbReference>
<protein>
    <submittedName>
        <fullName evidence="1">Uncharacterized protein</fullName>
    </submittedName>
</protein>
<organism evidence="1">
    <name type="scientific">Arundo donax</name>
    <name type="common">Giant reed</name>
    <name type="synonym">Donax arundinaceus</name>
    <dbReference type="NCBI Taxonomy" id="35708"/>
    <lineage>
        <taxon>Eukaryota</taxon>
        <taxon>Viridiplantae</taxon>
        <taxon>Streptophyta</taxon>
        <taxon>Embryophyta</taxon>
        <taxon>Tracheophyta</taxon>
        <taxon>Spermatophyta</taxon>
        <taxon>Magnoliopsida</taxon>
        <taxon>Liliopsida</taxon>
        <taxon>Poales</taxon>
        <taxon>Poaceae</taxon>
        <taxon>PACMAD clade</taxon>
        <taxon>Arundinoideae</taxon>
        <taxon>Arundineae</taxon>
        <taxon>Arundo</taxon>
    </lineage>
</organism>
<dbReference type="SUPFAM" id="SSF56672">
    <property type="entry name" value="DNA/RNA polymerases"/>
    <property type="match status" value="1"/>
</dbReference>
<dbReference type="Gene3D" id="3.10.10.10">
    <property type="entry name" value="HIV Type 1 Reverse Transcriptase, subunit A, domain 1"/>
    <property type="match status" value="1"/>
</dbReference>
<accession>A0A0A9A3Y4</accession>
<dbReference type="EMBL" id="GBRH01253287">
    <property type="protein sequence ID" value="JAD44608.1"/>
    <property type="molecule type" value="Transcribed_RNA"/>
</dbReference>
<dbReference type="PANTHER" id="PTHR24559">
    <property type="entry name" value="TRANSPOSON TY3-I GAG-POL POLYPROTEIN"/>
    <property type="match status" value="1"/>
</dbReference>
<proteinExistence type="predicted"/>
<reference evidence="1" key="2">
    <citation type="journal article" date="2015" name="Data Brief">
        <title>Shoot transcriptome of the giant reed, Arundo donax.</title>
        <authorList>
            <person name="Barrero R.A."/>
            <person name="Guerrero F.D."/>
            <person name="Moolhuijzen P."/>
            <person name="Goolsby J.A."/>
            <person name="Tidwell J."/>
            <person name="Bellgard S.E."/>
            <person name="Bellgard M.I."/>
        </authorList>
    </citation>
    <scope>NUCLEOTIDE SEQUENCE</scope>
    <source>
        <tissue evidence="1">Shoot tissue taken approximately 20 cm above the soil surface</tissue>
    </source>
</reference>
<reference evidence="1" key="1">
    <citation type="submission" date="2014-09" db="EMBL/GenBank/DDBJ databases">
        <authorList>
            <person name="Magalhaes I.L.F."/>
            <person name="Oliveira U."/>
            <person name="Santos F.R."/>
            <person name="Vidigal T.H.D.A."/>
            <person name="Brescovit A.D."/>
            <person name="Santos A.J."/>
        </authorList>
    </citation>
    <scope>NUCLEOTIDE SEQUENCE</scope>
    <source>
        <tissue evidence="1">Shoot tissue taken approximately 20 cm above the soil surface</tissue>
    </source>
</reference>
<dbReference type="PANTHER" id="PTHR24559:SF450">
    <property type="entry name" value="RNA-DIRECTED DNA POLYMERASE HOMOLOG"/>
    <property type="match status" value="1"/>
</dbReference>
<name>A0A0A9A3Y4_ARUDO</name>